<gene>
    <name evidence="2" type="ORF">KFK09_016718</name>
</gene>
<sequence>MLFLCSSFLLFYLLAGFLQQSFETKFLCYSSVLLSCRSIYLQVLSAKITRSASTTVILLRHIRWSEAWLSFEHRRLNAAKEIDSAGSADYVTVADE</sequence>
<evidence type="ECO:0008006" key="4">
    <source>
        <dbReference type="Google" id="ProtNLM"/>
    </source>
</evidence>
<keyword evidence="3" id="KW-1185">Reference proteome</keyword>
<organism evidence="2 3">
    <name type="scientific">Dendrobium nobile</name>
    <name type="common">Orchid</name>
    <dbReference type="NCBI Taxonomy" id="94219"/>
    <lineage>
        <taxon>Eukaryota</taxon>
        <taxon>Viridiplantae</taxon>
        <taxon>Streptophyta</taxon>
        <taxon>Embryophyta</taxon>
        <taxon>Tracheophyta</taxon>
        <taxon>Spermatophyta</taxon>
        <taxon>Magnoliopsida</taxon>
        <taxon>Liliopsida</taxon>
        <taxon>Asparagales</taxon>
        <taxon>Orchidaceae</taxon>
        <taxon>Epidendroideae</taxon>
        <taxon>Malaxideae</taxon>
        <taxon>Dendrobiinae</taxon>
        <taxon>Dendrobium</taxon>
    </lineage>
</organism>
<evidence type="ECO:0000256" key="1">
    <source>
        <dbReference type="SAM" id="SignalP"/>
    </source>
</evidence>
<reference evidence="2" key="1">
    <citation type="journal article" date="2022" name="Front. Genet.">
        <title>Chromosome-Scale Assembly of the Dendrobium nobile Genome Provides Insights Into the Molecular Mechanism of the Biosynthesis of the Medicinal Active Ingredient of Dendrobium.</title>
        <authorList>
            <person name="Xu Q."/>
            <person name="Niu S.-C."/>
            <person name="Li K.-L."/>
            <person name="Zheng P.-J."/>
            <person name="Zhang X.-J."/>
            <person name="Jia Y."/>
            <person name="Liu Y."/>
            <person name="Niu Y.-X."/>
            <person name="Yu L.-H."/>
            <person name="Chen D.-F."/>
            <person name="Zhang G.-Q."/>
        </authorList>
    </citation>
    <scope>NUCLEOTIDE SEQUENCE</scope>
    <source>
        <tissue evidence="2">Leaf</tissue>
    </source>
</reference>
<comment type="caution">
    <text evidence="2">The sequence shown here is derived from an EMBL/GenBank/DDBJ whole genome shotgun (WGS) entry which is preliminary data.</text>
</comment>
<dbReference type="EMBL" id="JAGYWB010000012">
    <property type="protein sequence ID" value="KAI0501773.1"/>
    <property type="molecule type" value="Genomic_DNA"/>
</dbReference>
<dbReference type="AlphaFoldDB" id="A0A8T3AZ16"/>
<keyword evidence="1" id="KW-0732">Signal</keyword>
<accession>A0A8T3AZ16</accession>
<feature type="chain" id="PRO_5035948836" description="Secreted protein" evidence="1">
    <location>
        <begin position="20"/>
        <end position="96"/>
    </location>
</feature>
<evidence type="ECO:0000313" key="2">
    <source>
        <dbReference type="EMBL" id="KAI0501773.1"/>
    </source>
</evidence>
<proteinExistence type="predicted"/>
<dbReference type="Proteomes" id="UP000829196">
    <property type="component" value="Unassembled WGS sequence"/>
</dbReference>
<protein>
    <recommendedName>
        <fullName evidence="4">Secreted protein</fullName>
    </recommendedName>
</protein>
<name>A0A8T3AZ16_DENNO</name>
<evidence type="ECO:0000313" key="3">
    <source>
        <dbReference type="Proteomes" id="UP000829196"/>
    </source>
</evidence>
<feature type="signal peptide" evidence="1">
    <location>
        <begin position="1"/>
        <end position="19"/>
    </location>
</feature>